<dbReference type="EMBL" id="CP106856">
    <property type="protein sequence ID" value="UYB37497.1"/>
    <property type="molecule type" value="Genomic_DNA"/>
</dbReference>
<dbReference type="InterPro" id="IPR050721">
    <property type="entry name" value="Trk_Ktr_HKT_K-transport"/>
</dbReference>
<dbReference type="InterPro" id="IPR036291">
    <property type="entry name" value="NAD(P)-bd_dom_sf"/>
</dbReference>
<reference evidence="3" key="1">
    <citation type="submission" date="2022-09" db="EMBL/GenBank/DDBJ databases">
        <authorList>
            <person name="Li D."/>
            <person name="Cheng J."/>
            <person name="Li Y."/>
        </authorList>
    </citation>
    <scope>NUCLEOTIDE SEQUENCE</scope>
    <source>
        <strain evidence="3">DL</strain>
    </source>
</reference>
<dbReference type="Gene3D" id="3.30.70.1450">
    <property type="entry name" value="Regulator of K+ conductance, C-terminal domain"/>
    <property type="match status" value="1"/>
</dbReference>
<proteinExistence type="predicted"/>
<evidence type="ECO:0000313" key="4">
    <source>
        <dbReference type="Proteomes" id="UP001063368"/>
    </source>
</evidence>
<dbReference type="InterPro" id="IPR006037">
    <property type="entry name" value="RCK_C"/>
</dbReference>
<gene>
    <name evidence="3" type="ORF">N9A08_07655</name>
</gene>
<feature type="domain" description="RCK N-terminal" evidence="1">
    <location>
        <begin position="18"/>
        <end position="134"/>
    </location>
</feature>
<dbReference type="PANTHER" id="PTHR43833">
    <property type="entry name" value="POTASSIUM CHANNEL PROTEIN 2-RELATED-RELATED"/>
    <property type="match status" value="1"/>
</dbReference>
<organism evidence="3 4">
    <name type="scientific">Arthrobacter koreensis</name>
    <dbReference type="NCBI Taxonomy" id="199136"/>
    <lineage>
        <taxon>Bacteria</taxon>
        <taxon>Bacillati</taxon>
        <taxon>Actinomycetota</taxon>
        <taxon>Actinomycetes</taxon>
        <taxon>Micrococcales</taxon>
        <taxon>Micrococcaceae</taxon>
        <taxon>Arthrobacter</taxon>
    </lineage>
</organism>
<dbReference type="Gene3D" id="3.40.50.720">
    <property type="entry name" value="NAD(P)-binding Rossmann-like Domain"/>
    <property type="match status" value="1"/>
</dbReference>
<dbReference type="InterPro" id="IPR003148">
    <property type="entry name" value="RCK_N"/>
</dbReference>
<dbReference type="Proteomes" id="UP001063368">
    <property type="component" value="Chromosome"/>
</dbReference>
<dbReference type="Pfam" id="PF02254">
    <property type="entry name" value="TrkA_N"/>
    <property type="match status" value="1"/>
</dbReference>
<accession>A0ABY6FWA2</accession>
<dbReference type="PANTHER" id="PTHR43833:SF7">
    <property type="entry name" value="KTR SYSTEM POTASSIUM UPTAKE PROTEIN C"/>
    <property type="match status" value="1"/>
</dbReference>
<evidence type="ECO:0000259" key="2">
    <source>
        <dbReference type="PROSITE" id="PS51202"/>
    </source>
</evidence>
<sequence>MAKLNLFNGREAERISESDAVAVIGLGRFGQALALELMANGVDVLGVDGDQQVVQGLDGRLTYVVMADATREDVLRQLSIPEFNRVVVAIGQDIGASILTVSLLLRFGVPKIWAEAVTEAHGTVLEQLGVHHVVFPEKDMGRRVAHLVQGSLLDYIPLGGNFAVIETAPREFLAGSTIYQAQVRRRFGVVIVAVRKADGEWRFAEPNLLIEEGDELLVAGPARKAEHFSRR</sequence>
<dbReference type="PROSITE" id="PS51201">
    <property type="entry name" value="RCK_N"/>
    <property type="match status" value="1"/>
</dbReference>
<feature type="domain" description="RCK C-terminal" evidence="2">
    <location>
        <begin position="150"/>
        <end position="231"/>
    </location>
</feature>
<evidence type="ECO:0000259" key="1">
    <source>
        <dbReference type="PROSITE" id="PS51201"/>
    </source>
</evidence>
<dbReference type="SUPFAM" id="SSF116726">
    <property type="entry name" value="TrkA C-terminal domain-like"/>
    <property type="match status" value="1"/>
</dbReference>
<dbReference type="RefSeq" id="WP_263128906.1">
    <property type="nucleotide sequence ID" value="NZ_CP106856.1"/>
</dbReference>
<protein>
    <submittedName>
        <fullName evidence="3">TrkA family potassium uptake protein</fullName>
    </submittedName>
</protein>
<dbReference type="InterPro" id="IPR036721">
    <property type="entry name" value="RCK_C_sf"/>
</dbReference>
<dbReference type="PROSITE" id="PS51202">
    <property type="entry name" value="RCK_C"/>
    <property type="match status" value="1"/>
</dbReference>
<name>A0ABY6FWA2_9MICC</name>
<dbReference type="SUPFAM" id="SSF51735">
    <property type="entry name" value="NAD(P)-binding Rossmann-fold domains"/>
    <property type="match status" value="1"/>
</dbReference>
<evidence type="ECO:0000313" key="3">
    <source>
        <dbReference type="EMBL" id="UYB37497.1"/>
    </source>
</evidence>
<keyword evidence="4" id="KW-1185">Reference proteome</keyword>
<dbReference type="Pfam" id="PF02080">
    <property type="entry name" value="TrkA_C"/>
    <property type="match status" value="1"/>
</dbReference>